<name>A0A812I177_9DINO</name>
<dbReference type="EMBL" id="CAJNDS010000150">
    <property type="protein sequence ID" value="CAE6970785.1"/>
    <property type="molecule type" value="Genomic_DNA"/>
</dbReference>
<organism evidence="1 2">
    <name type="scientific">Symbiodinium natans</name>
    <dbReference type="NCBI Taxonomy" id="878477"/>
    <lineage>
        <taxon>Eukaryota</taxon>
        <taxon>Sar</taxon>
        <taxon>Alveolata</taxon>
        <taxon>Dinophyceae</taxon>
        <taxon>Suessiales</taxon>
        <taxon>Symbiodiniaceae</taxon>
        <taxon>Symbiodinium</taxon>
    </lineage>
</organism>
<reference evidence="1" key="1">
    <citation type="submission" date="2021-02" db="EMBL/GenBank/DDBJ databases">
        <authorList>
            <person name="Dougan E. K."/>
            <person name="Rhodes N."/>
            <person name="Thang M."/>
            <person name="Chan C."/>
        </authorList>
    </citation>
    <scope>NUCLEOTIDE SEQUENCE</scope>
</reference>
<dbReference type="AlphaFoldDB" id="A0A812I177"/>
<proteinExistence type="predicted"/>
<dbReference type="Proteomes" id="UP000604046">
    <property type="component" value="Unassembled WGS sequence"/>
</dbReference>
<evidence type="ECO:0000313" key="2">
    <source>
        <dbReference type="Proteomes" id="UP000604046"/>
    </source>
</evidence>
<dbReference type="OrthoDB" id="405927at2759"/>
<protein>
    <submittedName>
        <fullName evidence="1">Uncharacterized protein</fullName>
    </submittedName>
</protein>
<keyword evidence="2" id="KW-1185">Reference proteome</keyword>
<comment type="caution">
    <text evidence="1">The sequence shown here is derived from an EMBL/GenBank/DDBJ whole genome shotgun (WGS) entry which is preliminary data.</text>
</comment>
<accession>A0A812I177</accession>
<sequence length="549" mass="59121">MGCKHSQAQAAVASRPKCLRDGCAFAKHTQQPHGYCCNACKANGQHGPLCEQQAFSMAASTKQVVPATAPAAPAVLTGTTAGDRVSLTWAPSLLFGKTTSLGMEPSPELRATETMHIVAHKGELFAAFGRWMDPKLQKGQQPANFVGRLSAADGQWVPDMHRQGLSVHALRITCLKSISWTRDCRGNELSPAVQQLTACYVLGEHGNMIMFRDDGDSSAPGTQHKWHETNYTGKVPGFKNSGTARAVVVYRDSVTGIDRIFALHGCKGVMTGVYDPQSSAPGHVVWNKEPERMDLSQVGNGKATSLEFRPLSLVVANGKLFMSSASWILQRIDGPEPVWKGIIDIAKVRQGDGQLNEAVGGIRGMTAVKCPSLPDRESILFCWNPNSNSESWILRADPAEDGSLKQPVEETSIRRVAKSYLKTEDLYYTLAAYNNMLPASMGSQACHLIGFEIYLGRAAAPMGGLDSGQAKNAAGYWAGGGIAVRAGPDDYYMVEVGGRGSKTSRPLTAVRCFEHSPFPSEAGAIYFGGYDCNSNPSDNTAWIYKSKPA</sequence>
<evidence type="ECO:0000313" key="1">
    <source>
        <dbReference type="EMBL" id="CAE6970785.1"/>
    </source>
</evidence>
<gene>
    <name evidence="1" type="ORF">SNAT2548_LOCUS2522</name>
</gene>